<name>A0ABX7VUQ5_9BACI</name>
<evidence type="ECO:0000256" key="2">
    <source>
        <dbReference type="ARBA" id="ARBA00022676"/>
    </source>
</evidence>
<dbReference type="Gene3D" id="3.90.550.10">
    <property type="entry name" value="Spore Coat Polysaccharide Biosynthesis Protein SpsA, Chain A"/>
    <property type="match status" value="1"/>
</dbReference>
<evidence type="ECO:0000313" key="8">
    <source>
        <dbReference type="EMBL" id="QTM99193.1"/>
    </source>
</evidence>
<keyword evidence="2" id="KW-0328">Glycosyltransferase</keyword>
<feature type="domain" description="Glycosyltransferase 2-like" evidence="6">
    <location>
        <begin position="44"/>
        <end position="96"/>
    </location>
</feature>
<evidence type="ECO:0000259" key="6">
    <source>
        <dbReference type="Pfam" id="PF00535"/>
    </source>
</evidence>
<dbReference type="PANTHER" id="PTHR43630">
    <property type="entry name" value="POLY-BETA-1,6-N-ACETYL-D-GLUCOSAMINE SYNTHASE"/>
    <property type="match status" value="1"/>
</dbReference>
<feature type="region of interest" description="Disordered" evidence="4">
    <location>
        <begin position="437"/>
        <end position="457"/>
    </location>
</feature>
<evidence type="ECO:0000256" key="1">
    <source>
        <dbReference type="ARBA" id="ARBA00006739"/>
    </source>
</evidence>
<proteinExistence type="inferred from homology"/>
<protein>
    <submittedName>
        <fullName evidence="8">Glycosyltransferase</fullName>
    </submittedName>
</protein>
<organism evidence="8 9">
    <name type="scientific">Sediminibacillus dalangtanensis</name>
    <dbReference type="NCBI Taxonomy" id="2729421"/>
    <lineage>
        <taxon>Bacteria</taxon>
        <taxon>Bacillati</taxon>
        <taxon>Bacillota</taxon>
        <taxon>Bacilli</taxon>
        <taxon>Bacillales</taxon>
        <taxon>Bacillaceae</taxon>
        <taxon>Sediminibacillus</taxon>
    </lineage>
</organism>
<comment type="similarity">
    <text evidence="1">Belongs to the glycosyltransferase 2 family.</text>
</comment>
<evidence type="ECO:0000259" key="7">
    <source>
        <dbReference type="Pfam" id="PF13632"/>
    </source>
</evidence>
<feature type="compositionally biased region" description="Polar residues" evidence="4">
    <location>
        <begin position="437"/>
        <end position="449"/>
    </location>
</feature>
<gene>
    <name evidence="8" type="ORF">ERJ70_07680</name>
</gene>
<keyword evidence="5" id="KW-0812">Transmembrane</keyword>
<keyword evidence="3" id="KW-0808">Transferase</keyword>
<dbReference type="SUPFAM" id="SSF53448">
    <property type="entry name" value="Nucleotide-diphospho-sugar transferases"/>
    <property type="match status" value="1"/>
</dbReference>
<dbReference type="Pfam" id="PF00535">
    <property type="entry name" value="Glycos_transf_2"/>
    <property type="match status" value="1"/>
</dbReference>
<dbReference type="PANTHER" id="PTHR43630:SF1">
    <property type="entry name" value="POLY-BETA-1,6-N-ACETYL-D-GLUCOSAMINE SYNTHASE"/>
    <property type="match status" value="1"/>
</dbReference>
<evidence type="ECO:0000256" key="5">
    <source>
        <dbReference type="SAM" id="Phobius"/>
    </source>
</evidence>
<keyword evidence="5" id="KW-0472">Membrane</keyword>
<accession>A0ABX7VUQ5</accession>
<dbReference type="Proteomes" id="UP000665043">
    <property type="component" value="Chromosome"/>
</dbReference>
<dbReference type="InterPro" id="IPR001173">
    <property type="entry name" value="Glyco_trans_2-like"/>
</dbReference>
<feature type="transmembrane region" description="Helical" evidence="5">
    <location>
        <begin position="6"/>
        <end position="26"/>
    </location>
</feature>
<dbReference type="Pfam" id="PF13632">
    <property type="entry name" value="Glyco_trans_2_3"/>
    <property type="match status" value="1"/>
</dbReference>
<sequence length="457" mass="52191">MLLKVTIVFFIIFIVFQLLYIFIPLFTVKPNSRFRRADSQQGISVLIPAYNEELIILRCIQGIVHVDYKNYEAIFVNDGSTDRTMDVLHQHLQLEPAVFRLPAVKIPHQSVKEIYQSKRFPQIFVIDKENGGKADALNAGTEYARKEIVVTLDADSVLDSNALHAVNAGFEDNQVIAAGGTVHIGQGYSSSITQPMPTFRTKGIIRFQIIQYITAFYLHKFTQARLRSITVIAGAFGAFRRSALFEVDGYRRTVGEDMDITLRIQRLINCKYSSHKLVFIPQAVCYTECPATLRDLFRQRIRWQKAFVDCIFMYRKAFFKQLGMAASIYLLIDSLALGTLNAFPMLFIPVSILINLDNLMIACGLFTISFFLANYQSITALIVSHRFGVTYSFHDYLRIVFFIPVEIVSYRLLGIFFVICGTYMYFRNRNDWTVSNRIPTTNPPNSENLALTDDQAV</sequence>
<dbReference type="InterPro" id="IPR029044">
    <property type="entry name" value="Nucleotide-diphossugar_trans"/>
</dbReference>
<evidence type="ECO:0000256" key="3">
    <source>
        <dbReference type="ARBA" id="ARBA00022679"/>
    </source>
</evidence>
<dbReference type="CDD" id="cd06423">
    <property type="entry name" value="CESA_like"/>
    <property type="match status" value="1"/>
</dbReference>
<evidence type="ECO:0000313" key="9">
    <source>
        <dbReference type="Proteomes" id="UP000665043"/>
    </source>
</evidence>
<dbReference type="RefSeq" id="WP_209368379.1">
    <property type="nucleotide sequence ID" value="NZ_CP046956.1"/>
</dbReference>
<reference evidence="8 9" key="1">
    <citation type="submission" date="2019-12" db="EMBL/GenBank/DDBJ databases">
        <title>The whole genome sequencing of a strain isolated from a Mars analog, Dalangtan Playa.</title>
        <authorList>
            <person name="Huang T."/>
        </authorList>
    </citation>
    <scope>NUCLEOTIDE SEQUENCE [LARGE SCALE GENOMIC DNA]</scope>
    <source>
        <strain evidence="8 9">DP4-553-S</strain>
    </source>
</reference>
<keyword evidence="5" id="KW-1133">Transmembrane helix</keyword>
<feature type="transmembrane region" description="Helical" evidence="5">
    <location>
        <begin position="322"/>
        <end position="347"/>
    </location>
</feature>
<feature type="transmembrane region" description="Helical" evidence="5">
    <location>
        <begin position="396"/>
        <end position="426"/>
    </location>
</feature>
<keyword evidence="9" id="KW-1185">Reference proteome</keyword>
<feature type="domain" description="Glycosyltransferase 2-like" evidence="7">
    <location>
        <begin position="148"/>
        <end position="344"/>
    </location>
</feature>
<dbReference type="EMBL" id="CP046956">
    <property type="protein sequence ID" value="QTM99193.1"/>
    <property type="molecule type" value="Genomic_DNA"/>
</dbReference>
<feature type="transmembrane region" description="Helical" evidence="5">
    <location>
        <begin position="359"/>
        <end position="384"/>
    </location>
</feature>
<evidence type="ECO:0000256" key="4">
    <source>
        <dbReference type="SAM" id="MobiDB-lite"/>
    </source>
</evidence>